<comment type="caution">
    <text evidence="2">The sequence shown here is derived from an EMBL/GenBank/DDBJ whole genome shotgun (WGS) entry which is preliminary data.</text>
</comment>
<evidence type="ECO:0000259" key="1">
    <source>
        <dbReference type="Pfam" id="PF05193"/>
    </source>
</evidence>
<dbReference type="EMBL" id="VSSQ01000280">
    <property type="protein sequence ID" value="MPL89429.1"/>
    <property type="molecule type" value="Genomic_DNA"/>
</dbReference>
<dbReference type="InterPro" id="IPR007863">
    <property type="entry name" value="Peptidase_M16_C"/>
</dbReference>
<dbReference type="GO" id="GO:0046872">
    <property type="term" value="F:metal ion binding"/>
    <property type="evidence" value="ECO:0007669"/>
    <property type="project" value="InterPro"/>
</dbReference>
<dbReference type="InterPro" id="IPR050361">
    <property type="entry name" value="MPP/UQCRC_Complex"/>
</dbReference>
<organism evidence="2">
    <name type="scientific">bioreactor metagenome</name>
    <dbReference type="NCBI Taxonomy" id="1076179"/>
    <lineage>
        <taxon>unclassified sequences</taxon>
        <taxon>metagenomes</taxon>
        <taxon>ecological metagenomes</taxon>
    </lineage>
</organism>
<gene>
    <name evidence="2" type="ORF">SDC9_35464</name>
</gene>
<sequence length="379" mass="41445">MNEGTALKSPEELESALGLLGARVRFYSGTEGMGISISGLSKNYEKIVAIAQEMLLQPRFDSAAFERLKNEIKTTIRQMSANPRAIATETAGKLIYGEGGTLSRMAYGTAASIDAITLEDVKAFYAANYSPSIANITFAGSPDQKRVVKALTTLTENWPAKDVVIPEPVAGVSAQRGVIYFVDYPNAPQSMIILAKTAMPFSDPDYYPAVIANYKLGSGSQGMLFDVLRLQKGYTYGAYSSFMAAQHQNLFMAQSSVQGSVTMDAVKTFKDLIGGYSEMINEEMLASVKNSLLKSKTSSFETIGDILSMLNDIANYNMPFDYVKQQENTINNITVDQLKEIITKHMNINDMIYVVVGDAKSQMKPLEQLGLGKPVLVQR</sequence>
<feature type="domain" description="Peptidase M16 C-terminal" evidence="1">
    <location>
        <begin position="116"/>
        <end position="292"/>
    </location>
</feature>
<dbReference type="SUPFAM" id="SSF63411">
    <property type="entry name" value="LuxS/MPP-like metallohydrolase"/>
    <property type="match status" value="2"/>
</dbReference>
<accession>A0A644VDJ0</accession>
<reference evidence="2" key="1">
    <citation type="submission" date="2019-08" db="EMBL/GenBank/DDBJ databases">
        <authorList>
            <person name="Kucharzyk K."/>
            <person name="Murdoch R.W."/>
            <person name="Higgins S."/>
            <person name="Loffler F."/>
        </authorList>
    </citation>
    <scope>NUCLEOTIDE SEQUENCE</scope>
</reference>
<proteinExistence type="predicted"/>
<evidence type="ECO:0000313" key="2">
    <source>
        <dbReference type="EMBL" id="MPL89429.1"/>
    </source>
</evidence>
<dbReference type="PANTHER" id="PTHR11851:SF225">
    <property type="entry name" value="NON-PEPTIDASE HOMOLOG YMXG"/>
    <property type="match status" value="1"/>
</dbReference>
<dbReference type="InterPro" id="IPR011249">
    <property type="entry name" value="Metalloenz_LuxS/M16"/>
</dbReference>
<dbReference type="PANTHER" id="PTHR11851">
    <property type="entry name" value="METALLOPROTEASE"/>
    <property type="match status" value="1"/>
</dbReference>
<dbReference type="Pfam" id="PF05193">
    <property type="entry name" value="Peptidase_M16_C"/>
    <property type="match status" value="1"/>
</dbReference>
<dbReference type="Gene3D" id="3.30.830.10">
    <property type="entry name" value="Metalloenzyme, LuxS/M16 peptidase-like"/>
    <property type="match status" value="2"/>
</dbReference>
<name>A0A644VDJ0_9ZZZZ</name>
<protein>
    <recommendedName>
        <fullName evidence="1">Peptidase M16 C-terminal domain-containing protein</fullName>
    </recommendedName>
</protein>
<dbReference type="AlphaFoldDB" id="A0A644VDJ0"/>